<dbReference type="AlphaFoldDB" id="A0A8H6S3K5"/>
<dbReference type="InterPro" id="IPR050121">
    <property type="entry name" value="Cytochrome_P450_monoxygenase"/>
</dbReference>
<dbReference type="Proteomes" id="UP000636479">
    <property type="component" value="Unassembled WGS sequence"/>
</dbReference>
<comment type="pathway">
    <text evidence="2">Secondary metabolite biosynthesis.</text>
</comment>
<gene>
    <name evidence="10" type="ORF">MIND_01232400</name>
</gene>
<dbReference type="SUPFAM" id="SSF48264">
    <property type="entry name" value="Cytochrome P450"/>
    <property type="match status" value="1"/>
</dbReference>
<dbReference type="GO" id="GO:0004497">
    <property type="term" value="F:monooxygenase activity"/>
    <property type="evidence" value="ECO:0007669"/>
    <property type="project" value="UniProtKB-KW"/>
</dbReference>
<evidence type="ECO:0000313" key="10">
    <source>
        <dbReference type="EMBL" id="KAF7292063.1"/>
    </source>
</evidence>
<dbReference type="InterPro" id="IPR036396">
    <property type="entry name" value="Cyt_P450_sf"/>
</dbReference>
<reference evidence="10" key="1">
    <citation type="submission" date="2020-05" db="EMBL/GenBank/DDBJ databases">
        <title>Mycena genomes resolve the evolution of fungal bioluminescence.</title>
        <authorList>
            <person name="Tsai I.J."/>
        </authorList>
    </citation>
    <scope>NUCLEOTIDE SEQUENCE</scope>
    <source>
        <strain evidence="10">171206Taipei</strain>
    </source>
</reference>
<protein>
    <recommendedName>
        <fullName evidence="12">Cytochrome P450</fullName>
    </recommendedName>
</protein>
<dbReference type="PANTHER" id="PTHR24305">
    <property type="entry name" value="CYTOCHROME P450"/>
    <property type="match status" value="1"/>
</dbReference>
<evidence type="ECO:0000256" key="8">
    <source>
        <dbReference type="PIRSR" id="PIRSR602403-1"/>
    </source>
</evidence>
<dbReference type="PRINTS" id="PR00385">
    <property type="entry name" value="P450"/>
</dbReference>
<keyword evidence="5" id="KW-0560">Oxidoreductase</keyword>
<evidence type="ECO:0000256" key="3">
    <source>
        <dbReference type="ARBA" id="ARBA00010617"/>
    </source>
</evidence>
<dbReference type="Pfam" id="PF00067">
    <property type="entry name" value="p450"/>
    <property type="match status" value="1"/>
</dbReference>
<feature type="binding site" description="axial binding residue" evidence="8">
    <location>
        <position position="590"/>
    </location>
    <ligand>
        <name>heme</name>
        <dbReference type="ChEBI" id="CHEBI:30413"/>
    </ligand>
    <ligandPart>
        <name>Fe</name>
        <dbReference type="ChEBI" id="CHEBI:18248"/>
    </ligandPart>
</feature>
<keyword evidence="11" id="KW-1185">Reference proteome</keyword>
<dbReference type="InterPro" id="IPR002403">
    <property type="entry name" value="Cyt_P450_E_grp-IV"/>
</dbReference>
<dbReference type="PANTHER" id="PTHR24305:SF187">
    <property type="entry name" value="P450, PUTATIVE (EUROFUNG)-RELATED"/>
    <property type="match status" value="1"/>
</dbReference>
<evidence type="ECO:0000256" key="5">
    <source>
        <dbReference type="ARBA" id="ARBA00023002"/>
    </source>
</evidence>
<dbReference type="GO" id="GO:0005506">
    <property type="term" value="F:iron ion binding"/>
    <property type="evidence" value="ECO:0007669"/>
    <property type="project" value="InterPro"/>
</dbReference>
<accession>A0A8H6S3K5</accession>
<dbReference type="CDD" id="cd11061">
    <property type="entry name" value="CYP67-like"/>
    <property type="match status" value="1"/>
</dbReference>
<dbReference type="InterPro" id="IPR001128">
    <property type="entry name" value="Cyt_P450"/>
</dbReference>
<evidence type="ECO:0000313" key="11">
    <source>
        <dbReference type="Proteomes" id="UP000636479"/>
    </source>
</evidence>
<feature type="signal peptide" evidence="9">
    <location>
        <begin position="1"/>
        <end position="19"/>
    </location>
</feature>
<evidence type="ECO:0000256" key="4">
    <source>
        <dbReference type="ARBA" id="ARBA00022723"/>
    </source>
</evidence>
<evidence type="ECO:0000256" key="6">
    <source>
        <dbReference type="ARBA" id="ARBA00023004"/>
    </source>
</evidence>
<proteinExistence type="inferred from homology"/>
<feature type="chain" id="PRO_5034364153" description="Cytochrome P450" evidence="9">
    <location>
        <begin position="20"/>
        <end position="627"/>
    </location>
</feature>
<dbReference type="PRINTS" id="PR00465">
    <property type="entry name" value="EP450IV"/>
</dbReference>
<dbReference type="GO" id="GO:0016705">
    <property type="term" value="F:oxidoreductase activity, acting on paired donors, with incorporation or reduction of molecular oxygen"/>
    <property type="evidence" value="ECO:0007669"/>
    <property type="project" value="InterPro"/>
</dbReference>
<evidence type="ECO:0000256" key="7">
    <source>
        <dbReference type="ARBA" id="ARBA00023033"/>
    </source>
</evidence>
<name>A0A8H6S3K5_9AGAR</name>
<evidence type="ECO:0000256" key="2">
    <source>
        <dbReference type="ARBA" id="ARBA00005179"/>
    </source>
</evidence>
<keyword evidence="4 8" id="KW-0479">Metal-binding</keyword>
<organism evidence="10 11">
    <name type="scientific">Mycena indigotica</name>
    <dbReference type="NCBI Taxonomy" id="2126181"/>
    <lineage>
        <taxon>Eukaryota</taxon>
        <taxon>Fungi</taxon>
        <taxon>Dikarya</taxon>
        <taxon>Basidiomycota</taxon>
        <taxon>Agaricomycotina</taxon>
        <taxon>Agaricomycetes</taxon>
        <taxon>Agaricomycetidae</taxon>
        <taxon>Agaricales</taxon>
        <taxon>Marasmiineae</taxon>
        <taxon>Mycenaceae</taxon>
        <taxon>Mycena</taxon>
    </lineage>
</organism>
<dbReference type="OrthoDB" id="6692864at2759"/>
<comment type="caution">
    <text evidence="10">The sequence shown here is derived from an EMBL/GenBank/DDBJ whole genome shotgun (WGS) entry which is preliminary data.</text>
</comment>
<evidence type="ECO:0000256" key="1">
    <source>
        <dbReference type="ARBA" id="ARBA00001971"/>
    </source>
</evidence>
<dbReference type="Gene3D" id="1.10.630.10">
    <property type="entry name" value="Cytochrome P450"/>
    <property type="match status" value="1"/>
</dbReference>
<comment type="cofactor">
    <cofactor evidence="1 8">
        <name>heme</name>
        <dbReference type="ChEBI" id="CHEBI:30413"/>
    </cofactor>
</comment>
<keyword evidence="6 8" id="KW-0408">Iron</keyword>
<comment type="similarity">
    <text evidence="3">Belongs to the cytochrome P450 family.</text>
</comment>
<sequence>MATLLGLLLLPSSAKQTLGGFPEVSPFVQCGVQGFTRCRWVWKCAPRRKQLTRCYGLRLARRRIRSVSTSVPRLDGRLYGRTAPNLIVVDRFIGCLGGCEGHPTMTRSQLVAAAALLGLANHAYFRRYEPQTAHYPLAALLLQPIALMLTLPDASLTLPNALIASISFLGTLSASIVAYRLSPFHPLAHVPGPLLAKISKLWGVNAVLSSRRHLILKRLHDEYGDIVRIGPNEVSVIHADGIRAVLGSSGFPKGQYYEPWTDPTLPARNLLTLRGDAHANRRRIWNRAMSTASMKDFEAILANRITQLLGRLDEFAEQEEPFDIAAWFSYLTVDFMGDMAFGGGFELLRDGRDSEGIFSILKVGVKAMSILSQVPWLTPSLALLPGSKNATKKIHAFTLSRAKERVRAGPQGHKDLWYHLMDEDGHEKTKPSMPEVLIDGGLTIVAGSDTSSMALNAFMWCILAHPDIYARAQAEVDAVYPEGEGMLSSDRHAELPFLNACFQEALRLYPPVPSGGGRRVPAGDARLVGDTLIPDGTQVFLPHYVIHRSAANFAPAPDSFDPDRWLRAEHAGHVHNAAAFIPFSYGAANCAAKHLAWRELLMTASAVLRRYDVRFAQGGRLPPGGRG</sequence>
<dbReference type="RefSeq" id="XP_037214790.1">
    <property type="nucleotide sequence ID" value="XM_037368822.1"/>
</dbReference>
<dbReference type="EMBL" id="JACAZF010000012">
    <property type="protein sequence ID" value="KAF7292063.1"/>
    <property type="molecule type" value="Genomic_DNA"/>
</dbReference>
<dbReference type="GeneID" id="59351338"/>
<evidence type="ECO:0008006" key="12">
    <source>
        <dbReference type="Google" id="ProtNLM"/>
    </source>
</evidence>
<keyword evidence="9" id="KW-0732">Signal</keyword>
<dbReference type="GO" id="GO:0020037">
    <property type="term" value="F:heme binding"/>
    <property type="evidence" value="ECO:0007669"/>
    <property type="project" value="InterPro"/>
</dbReference>
<keyword evidence="8" id="KW-0349">Heme</keyword>
<evidence type="ECO:0000256" key="9">
    <source>
        <dbReference type="SAM" id="SignalP"/>
    </source>
</evidence>
<keyword evidence="7" id="KW-0503">Monooxygenase</keyword>